<evidence type="ECO:0000313" key="3">
    <source>
        <dbReference type="EMBL" id="RJG17520.1"/>
    </source>
</evidence>
<dbReference type="Gene3D" id="3.40.50.300">
    <property type="entry name" value="P-loop containing nucleotide triphosphate hydrolases"/>
    <property type="match status" value="1"/>
</dbReference>
<dbReference type="Pfam" id="PF00308">
    <property type="entry name" value="Bac_DnaA"/>
    <property type="match status" value="1"/>
</dbReference>
<gene>
    <name evidence="3" type="primary">hda</name>
    <name evidence="3" type="ORF">D4A39_12495</name>
</gene>
<feature type="domain" description="Hda lid" evidence="2">
    <location>
        <begin position="170"/>
        <end position="229"/>
    </location>
</feature>
<feature type="domain" description="Chromosomal replication initiator protein DnaA ATPAse" evidence="1">
    <location>
        <begin position="90"/>
        <end position="155"/>
    </location>
</feature>
<dbReference type="Proteomes" id="UP000283734">
    <property type="component" value="Unassembled WGS sequence"/>
</dbReference>
<dbReference type="PANTHER" id="PTHR30050:SF5">
    <property type="entry name" value="DNAA REGULATORY INACTIVATOR HDA"/>
    <property type="match status" value="1"/>
</dbReference>
<dbReference type="NCBIfam" id="TIGR03420">
    <property type="entry name" value="DnaA_homol_Hda"/>
    <property type="match status" value="1"/>
</dbReference>
<dbReference type="Pfam" id="PF22688">
    <property type="entry name" value="Hda_lid"/>
    <property type="match status" value="1"/>
</dbReference>
<organism evidence="3 4">
    <name type="scientific">Alcanivorax profundi</name>
    <dbReference type="NCBI Taxonomy" id="2338368"/>
    <lineage>
        <taxon>Bacteria</taxon>
        <taxon>Pseudomonadati</taxon>
        <taxon>Pseudomonadota</taxon>
        <taxon>Gammaproteobacteria</taxon>
        <taxon>Oceanospirillales</taxon>
        <taxon>Alcanivoracaceae</taxon>
        <taxon>Alcanivorax</taxon>
    </lineage>
</organism>
<keyword evidence="4" id="KW-1185">Reference proteome</keyword>
<comment type="caution">
    <text evidence="3">The sequence shown here is derived from an EMBL/GenBank/DDBJ whole genome shotgun (WGS) entry which is preliminary data.</text>
</comment>
<reference evidence="3 4" key="1">
    <citation type="submission" date="2018-09" db="EMBL/GenBank/DDBJ databases">
        <title>Alcanivorax profundi sp. nov., isolated from 1000 m-depth seawater of the Mariana Trench.</title>
        <authorList>
            <person name="Liu J."/>
        </authorList>
    </citation>
    <scope>NUCLEOTIDE SEQUENCE [LARGE SCALE GENOMIC DNA]</scope>
    <source>
        <strain evidence="3 4">MTEO17</strain>
    </source>
</reference>
<name>A0A418XXI4_9GAMM</name>
<dbReference type="SUPFAM" id="SSF52540">
    <property type="entry name" value="P-loop containing nucleoside triphosphate hydrolases"/>
    <property type="match status" value="1"/>
</dbReference>
<protein>
    <submittedName>
        <fullName evidence="3">DnaA regulatory inactivator Hda</fullName>
    </submittedName>
</protein>
<dbReference type="Gene3D" id="1.10.8.60">
    <property type="match status" value="1"/>
</dbReference>
<dbReference type="InterPro" id="IPR017788">
    <property type="entry name" value="Hda"/>
</dbReference>
<dbReference type="EMBL" id="QYYA01000003">
    <property type="protein sequence ID" value="RJG17520.1"/>
    <property type="molecule type" value="Genomic_DNA"/>
</dbReference>
<proteinExistence type="predicted"/>
<dbReference type="PANTHER" id="PTHR30050">
    <property type="entry name" value="CHROMOSOMAL REPLICATION INITIATOR PROTEIN DNAA"/>
    <property type="match status" value="1"/>
</dbReference>
<dbReference type="RefSeq" id="WP_022986735.1">
    <property type="nucleotide sequence ID" value="NZ_CAXGPP010000013.1"/>
</dbReference>
<evidence type="ECO:0000259" key="2">
    <source>
        <dbReference type="Pfam" id="PF22688"/>
    </source>
</evidence>
<dbReference type="GO" id="GO:0032297">
    <property type="term" value="P:negative regulation of DNA-templated DNA replication initiation"/>
    <property type="evidence" value="ECO:0007669"/>
    <property type="project" value="InterPro"/>
</dbReference>
<dbReference type="GO" id="GO:0006270">
    <property type="term" value="P:DNA replication initiation"/>
    <property type="evidence" value="ECO:0007669"/>
    <property type="project" value="TreeGrafter"/>
</dbReference>
<evidence type="ECO:0000259" key="1">
    <source>
        <dbReference type="Pfam" id="PF00308"/>
    </source>
</evidence>
<sequence length="231" mass="25073">MQQSGQLPLALQLREGNDLENFVPASNGAALQGVHEVVTGNDRQAFVWGATGQGKSHLLEGAVRLAQQQGLSACLLPARELIPLSPEVLESMEQFTLLALDDAEHFAGQPQWEEALFHLYNRLMANGGRLVVTASASPGALGLALPDLATRLAAGPVYRLQVLEEEGLETLLQDRAKARGLKLERDVARYVVTRSERSPAALLALLERLDRLALAQQRSVTIPFVKDALGW</sequence>
<dbReference type="AlphaFoldDB" id="A0A418XXI4"/>
<dbReference type="InterPro" id="IPR013317">
    <property type="entry name" value="DnaA_dom"/>
</dbReference>
<evidence type="ECO:0000313" key="4">
    <source>
        <dbReference type="Proteomes" id="UP000283734"/>
    </source>
</evidence>
<dbReference type="InterPro" id="IPR055199">
    <property type="entry name" value="Hda_lid"/>
</dbReference>
<accession>A0A418XXI4</accession>
<dbReference type="OrthoDB" id="9784878at2"/>
<dbReference type="InterPro" id="IPR027417">
    <property type="entry name" value="P-loop_NTPase"/>
</dbReference>